<evidence type="ECO:0000313" key="2">
    <source>
        <dbReference type="EMBL" id="KER22765.1"/>
    </source>
</evidence>
<protein>
    <submittedName>
        <fullName evidence="2">Uncharacterized protein</fullName>
    </submittedName>
</protein>
<dbReference type="AlphaFoldDB" id="A0A074ZHN7"/>
<dbReference type="CTD" id="20323389"/>
<feature type="compositionally biased region" description="Basic residues" evidence="1">
    <location>
        <begin position="238"/>
        <end position="249"/>
    </location>
</feature>
<dbReference type="EMBL" id="KL596881">
    <property type="protein sequence ID" value="KER22765.1"/>
    <property type="molecule type" value="Genomic_DNA"/>
</dbReference>
<dbReference type="GeneID" id="20323389"/>
<keyword evidence="3" id="KW-1185">Reference proteome</keyword>
<dbReference type="OrthoDB" id="10262528at2759"/>
<evidence type="ECO:0000313" key="3">
    <source>
        <dbReference type="Proteomes" id="UP000054324"/>
    </source>
</evidence>
<accession>A0A074ZHN7</accession>
<dbReference type="KEGG" id="ovi:T265_09210"/>
<proteinExistence type="predicted"/>
<dbReference type="Proteomes" id="UP000054324">
    <property type="component" value="Unassembled WGS sequence"/>
</dbReference>
<evidence type="ECO:0000256" key="1">
    <source>
        <dbReference type="SAM" id="MobiDB-lite"/>
    </source>
</evidence>
<gene>
    <name evidence="2" type="ORF">T265_09210</name>
</gene>
<name>A0A074ZHN7_OPIVI</name>
<reference evidence="2 3" key="1">
    <citation type="submission" date="2013-11" db="EMBL/GenBank/DDBJ databases">
        <title>Opisthorchis viverrini - life in the bile duct.</title>
        <authorList>
            <person name="Young N.D."/>
            <person name="Nagarajan N."/>
            <person name="Lin S.J."/>
            <person name="Korhonen P.K."/>
            <person name="Jex A.R."/>
            <person name="Hall R.S."/>
            <person name="Safavi-Hemami H."/>
            <person name="Kaewkong W."/>
            <person name="Bertrand D."/>
            <person name="Gao S."/>
            <person name="Seet Q."/>
            <person name="Wongkham S."/>
            <person name="Teh B.T."/>
            <person name="Wongkham C."/>
            <person name="Intapan P.M."/>
            <person name="Maleewong W."/>
            <person name="Yang X."/>
            <person name="Hu M."/>
            <person name="Wang Z."/>
            <person name="Hofmann A."/>
            <person name="Sternberg P.W."/>
            <person name="Tan P."/>
            <person name="Wang J."/>
            <person name="Gasser R.B."/>
        </authorList>
    </citation>
    <scope>NUCLEOTIDE SEQUENCE [LARGE SCALE GENOMIC DNA]</scope>
</reference>
<organism evidence="2 3">
    <name type="scientific">Opisthorchis viverrini</name>
    <name type="common">Southeast Asian liver fluke</name>
    <dbReference type="NCBI Taxonomy" id="6198"/>
    <lineage>
        <taxon>Eukaryota</taxon>
        <taxon>Metazoa</taxon>
        <taxon>Spiralia</taxon>
        <taxon>Lophotrochozoa</taxon>
        <taxon>Platyhelminthes</taxon>
        <taxon>Trematoda</taxon>
        <taxon>Digenea</taxon>
        <taxon>Opisthorchiida</taxon>
        <taxon>Opisthorchiata</taxon>
        <taxon>Opisthorchiidae</taxon>
        <taxon>Opisthorchis</taxon>
    </lineage>
</organism>
<sequence length="325" mass="36241">MNSVLVTLNFPMLFAEYYLHGDYTMPQFMGVELGELLKVACESELAPIECRAHAVGGAAEAGFTELCRLCKSRLCKSTDRLSDLISQSSDCSSYVDAPLASSSQLRPPPLVVIFSRILDDVIPMLFPMKIETFIRKTIGIVLGRVELSDSACSDKSLRKQLLKATRHLHTSCVFKKLEEWGTKLQDTCSGLEFQLATRPPTNNFDCSASPSQTTRASAVNNCRATRRKHEDLNTAKLPKPRQGKSRGRGQVRNTSRLKHETALCSTFSYLETSQTRDSAGFQVSLSKTNLVFEWAYFANFVRLHDEPHTGAIGRGLSNNFQKPYE</sequence>
<feature type="region of interest" description="Disordered" evidence="1">
    <location>
        <begin position="227"/>
        <end position="252"/>
    </location>
</feature>
<dbReference type="RefSeq" id="XP_009173487.1">
    <property type="nucleotide sequence ID" value="XM_009175223.1"/>
</dbReference>